<dbReference type="PATRIC" id="fig|1405.8.peg.1312"/>
<protein>
    <submittedName>
        <fullName evidence="1">Uncharacterized protein</fullName>
    </submittedName>
</protein>
<comment type="caution">
    <text evidence="1">The sequence shown here is derived from an EMBL/GenBank/DDBJ whole genome shotgun (WGS) entry which is preliminary data.</text>
</comment>
<sequence>MKESNPFIIKIENQKWLLGDKGDLCSHGEIYLNVNGTIIT</sequence>
<dbReference type="Proteomes" id="UP000029389">
    <property type="component" value="Unassembled WGS sequence"/>
</dbReference>
<accession>A0A090YWL4</accession>
<dbReference type="AlphaFoldDB" id="A0A090YWL4"/>
<organism evidence="1 2">
    <name type="scientific">Bacillus clarus</name>
    <dbReference type="NCBI Taxonomy" id="2338372"/>
    <lineage>
        <taxon>Bacteria</taxon>
        <taxon>Bacillati</taxon>
        <taxon>Bacillota</taxon>
        <taxon>Bacilli</taxon>
        <taxon>Bacillales</taxon>
        <taxon>Bacillaceae</taxon>
        <taxon>Bacillus</taxon>
        <taxon>Bacillus cereus group</taxon>
    </lineage>
</organism>
<proteinExistence type="predicted"/>
<reference evidence="1 2" key="1">
    <citation type="submission" date="2014-04" db="EMBL/GenBank/DDBJ databases">
        <authorList>
            <person name="Bishop-Lilly K.A."/>
            <person name="Broomall S.M."/>
            <person name="Chain P.S."/>
            <person name="Chertkov O."/>
            <person name="Coyne S.R."/>
            <person name="Daligault H.E."/>
            <person name="Davenport K.W."/>
            <person name="Erkkila T."/>
            <person name="Frey K.G."/>
            <person name="Gibbons H.S."/>
            <person name="Gu W."/>
            <person name="Jaissle J."/>
            <person name="Johnson S.L."/>
            <person name="Koroleva G.I."/>
            <person name="Ladner J.T."/>
            <person name="Lo C.-C."/>
            <person name="Minogue T.D."/>
            <person name="Munk C."/>
            <person name="Palacios G.F."/>
            <person name="Redden C.L."/>
            <person name="Rosenzweig C.N."/>
            <person name="Scholz M.B."/>
            <person name="Teshima H."/>
            <person name="Xu Y."/>
        </authorList>
    </citation>
    <scope>NUCLEOTIDE SEQUENCE [LARGE SCALE GENOMIC DNA]</scope>
    <source>
        <strain evidence="1 2">BHP</strain>
    </source>
</reference>
<dbReference type="EMBL" id="JMQC01000008">
    <property type="protein sequence ID" value="KFN02697.1"/>
    <property type="molecule type" value="Genomic_DNA"/>
</dbReference>
<name>A0A090YWL4_9BACI</name>
<evidence type="ECO:0000313" key="2">
    <source>
        <dbReference type="Proteomes" id="UP000029389"/>
    </source>
</evidence>
<evidence type="ECO:0000313" key="1">
    <source>
        <dbReference type="EMBL" id="KFN02697.1"/>
    </source>
</evidence>
<gene>
    <name evidence="1" type="ORF">DJ93_1135</name>
</gene>